<sequence length="292" mass="30704">MFPTNHRKGLLLTAIGGLALSVDIPLTRLADGELWSILAARSIATLVVTLVVAAVLRIANGRWPLLVPGWPGLITGVLYGLTTVIFLLAVFNTSTANVVFIVAFNPMFAALLSWIFLKERPAAATLIAMAAMIFGVGLIVRDGLSGGHLFGDAMALLTAFIIAAAITISRASGSEMGFVSLLSTVLPATVGLIALMPAGGFSIAHPAWIVLNGAVMMPLAFWCLATGPRYLSGPEVGMFYLLETVLAPIWVWLILAETPATMTLLGGGILVAAIAAHSAWMVRRKSIRQMAG</sequence>
<evidence type="ECO:0000259" key="2">
    <source>
        <dbReference type="Pfam" id="PF00892"/>
    </source>
</evidence>
<evidence type="ECO:0000313" key="4">
    <source>
        <dbReference type="EMBL" id="RSB72104.1"/>
    </source>
</evidence>
<protein>
    <submittedName>
        <fullName evidence="4">DMT family transporter</fullName>
    </submittedName>
    <submittedName>
        <fullName evidence="3">Drug/metabolite transporter (DMT)-like permease</fullName>
    </submittedName>
</protein>
<dbReference type="InterPro" id="IPR000620">
    <property type="entry name" value="EamA_dom"/>
</dbReference>
<evidence type="ECO:0000313" key="6">
    <source>
        <dbReference type="Proteomes" id="UP000518315"/>
    </source>
</evidence>
<feature type="transmembrane region" description="Helical" evidence="1">
    <location>
        <begin position="97"/>
        <end position="117"/>
    </location>
</feature>
<reference evidence="3 6" key="2">
    <citation type="submission" date="2020-08" db="EMBL/GenBank/DDBJ databases">
        <title>Genomic Encyclopedia of Type Strains, Phase III (KMG-III): the genomes of soil and plant-associated and newly described type strains.</title>
        <authorList>
            <person name="Whitman W."/>
        </authorList>
    </citation>
    <scope>NUCLEOTIDE SEQUENCE [LARGE SCALE GENOMIC DNA]</scope>
    <source>
        <strain evidence="3 6">CECT 4113</strain>
    </source>
</reference>
<dbReference type="GO" id="GO:0016020">
    <property type="term" value="C:membrane"/>
    <property type="evidence" value="ECO:0007669"/>
    <property type="project" value="InterPro"/>
</dbReference>
<feature type="domain" description="EamA" evidence="2">
    <location>
        <begin position="150"/>
        <end position="275"/>
    </location>
</feature>
<proteinExistence type="predicted"/>
<feature type="transmembrane region" description="Helical" evidence="1">
    <location>
        <begin position="37"/>
        <end position="58"/>
    </location>
</feature>
<feature type="transmembrane region" description="Helical" evidence="1">
    <location>
        <begin position="178"/>
        <end position="201"/>
    </location>
</feature>
<accession>A0A3R9BXW9</accession>
<dbReference type="SUPFAM" id="SSF103481">
    <property type="entry name" value="Multidrug resistance efflux transporter EmrE"/>
    <property type="match status" value="2"/>
</dbReference>
<feature type="transmembrane region" description="Helical" evidence="1">
    <location>
        <begin position="70"/>
        <end position="91"/>
    </location>
</feature>
<dbReference type="PANTHER" id="PTHR22911">
    <property type="entry name" value="ACYL-MALONYL CONDENSING ENZYME-RELATED"/>
    <property type="match status" value="1"/>
</dbReference>
<feature type="domain" description="EamA" evidence="2">
    <location>
        <begin position="8"/>
        <end position="140"/>
    </location>
</feature>
<evidence type="ECO:0000256" key="1">
    <source>
        <dbReference type="SAM" id="Phobius"/>
    </source>
</evidence>
<dbReference type="OrthoDB" id="9810239at2"/>
<dbReference type="Proteomes" id="UP000518315">
    <property type="component" value="Unassembled WGS sequence"/>
</dbReference>
<evidence type="ECO:0000313" key="5">
    <source>
        <dbReference type="Proteomes" id="UP000277279"/>
    </source>
</evidence>
<reference evidence="4 5" key="1">
    <citation type="submission" date="2018-11" db="EMBL/GenBank/DDBJ databases">
        <authorList>
            <person name="Huo Y."/>
        </authorList>
    </citation>
    <scope>NUCLEOTIDE SEQUENCE [LARGE SCALE GENOMIC DNA]</scope>
    <source>
        <strain evidence="4 5">DSM 30132</strain>
    </source>
</reference>
<dbReference type="InterPro" id="IPR037185">
    <property type="entry name" value="EmrE-like"/>
</dbReference>
<dbReference type="Proteomes" id="UP000277279">
    <property type="component" value="Unassembled WGS sequence"/>
</dbReference>
<dbReference type="EMBL" id="RJJT01000014">
    <property type="protein sequence ID" value="RSB72104.1"/>
    <property type="molecule type" value="Genomic_DNA"/>
</dbReference>
<feature type="transmembrane region" description="Helical" evidence="1">
    <location>
        <begin position="237"/>
        <end position="255"/>
    </location>
</feature>
<dbReference type="RefSeq" id="WP_125846889.1">
    <property type="nucleotide sequence ID" value="NZ_JACHXH010000014.1"/>
</dbReference>
<name>A0A3R9BXW9_9HYPH</name>
<dbReference type="AlphaFoldDB" id="A0A3R9BXW9"/>
<dbReference type="EMBL" id="JACHXH010000014">
    <property type="protein sequence ID" value="MBB3136373.1"/>
    <property type="molecule type" value="Genomic_DNA"/>
</dbReference>
<feature type="transmembrane region" description="Helical" evidence="1">
    <location>
        <begin position="146"/>
        <end position="166"/>
    </location>
</feature>
<comment type="caution">
    <text evidence="4">The sequence shown here is derived from an EMBL/GenBank/DDBJ whole genome shotgun (WGS) entry which is preliminary data.</text>
</comment>
<feature type="transmembrane region" description="Helical" evidence="1">
    <location>
        <begin position="207"/>
        <end position="225"/>
    </location>
</feature>
<feature type="transmembrane region" description="Helical" evidence="1">
    <location>
        <begin position="261"/>
        <end position="282"/>
    </location>
</feature>
<keyword evidence="1" id="KW-0472">Membrane</keyword>
<keyword evidence="1" id="KW-1133">Transmembrane helix</keyword>
<keyword evidence="6" id="KW-1185">Reference proteome</keyword>
<feature type="transmembrane region" description="Helical" evidence="1">
    <location>
        <begin position="122"/>
        <end position="140"/>
    </location>
</feature>
<gene>
    <name evidence="4" type="ORF">EFD55_20735</name>
    <name evidence="3" type="ORF">FHS26_004127</name>
</gene>
<dbReference type="Pfam" id="PF00892">
    <property type="entry name" value="EamA"/>
    <property type="match status" value="2"/>
</dbReference>
<keyword evidence="1" id="KW-0812">Transmembrane</keyword>
<evidence type="ECO:0000313" key="3">
    <source>
        <dbReference type="EMBL" id="MBB3136373.1"/>
    </source>
</evidence>
<organism evidence="4 5">
    <name type="scientific">Rhizobium pisi</name>
    <dbReference type="NCBI Taxonomy" id="574561"/>
    <lineage>
        <taxon>Bacteria</taxon>
        <taxon>Pseudomonadati</taxon>
        <taxon>Pseudomonadota</taxon>
        <taxon>Alphaproteobacteria</taxon>
        <taxon>Hyphomicrobiales</taxon>
        <taxon>Rhizobiaceae</taxon>
        <taxon>Rhizobium/Agrobacterium group</taxon>
        <taxon>Rhizobium</taxon>
    </lineage>
</organism>